<evidence type="ECO:0000313" key="2">
    <source>
        <dbReference type="EMBL" id="KAG7385567.1"/>
    </source>
</evidence>
<comment type="caution">
    <text evidence="2">The sequence shown here is derived from an EMBL/GenBank/DDBJ whole genome shotgun (WGS) entry which is preliminary data.</text>
</comment>
<keyword evidence="1" id="KW-0732">Signal</keyword>
<accession>A0A8T1VW88</accession>
<name>A0A8T1VW88_9STRA</name>
<sequence length="146" mass="16502">MPLTKTIAMILLMAFIPLIQGGRVVFYNQRNFGGLPYVVLLSEWQVCVTIQACHDNKPLSVKWNRLPTTSTTRLVFYSGPRCTEYGRDFEMSFNQDDNYLTDFSNIGLGGKVSSLMITESTTRIDKFENASCLVNAWLENNKNSTA</sequence>
<feature type="chain" id="PRO_5035860671" evidence="1">
    <location>
        <begin position="22"/>
        <end position="146"/>
    </location>
</feature>
<dbReference type="EMBL" id="JAGDFL010000546">
    <property type="protein sequence ID" value="KAG7385567.1"/>
    <property type="molecule type" value="Genomic_DNA"/>
</dbReference>
<organism evidence="2 3">
    <name type="scientific">Phytophthora boehmeriae</name>
    <dbReference type="NCBI Taxonomy" id="109152"/>
    <lineage>
        <taxon>Eukaryota</taxon>
        <taxon>Sar</taxon>
        <taxon>Stramenopiles</taxon>
        <taxon>Oomycota</taxon>
        <taxon>Peronosporomycetes</taxon>
        <taxon>Peronosporales</taxon>
        <taxon>Peronosporaceae</taxon>
        <taxon>Phytophthora</taxon>
    </lineage>
</organism>
<keyword evidence="3" id="KW-1185">Reference proteome</keyword>
<dbReference type="Proteomes" id="UP000693981">
    <property type="component" value="Unassembled WGS sequence"/>
</dbReference>
<dbReference type="OrthoDB" id="91657at2759"/>
<proteinExistence type="predicted"/>
<reference evidence="2" key="1">
    <citation type="submission" date="2021-02" db="EMBL/GenBank/DDBJ databases">
        <authorList>
            <person name="Palmer J.M."/>
        </authorList>
    </citation>
    <scope>NUCLEOTIDE SEQUENCE</scope>
    <source>
        <strain evidence="2">SCRP23</strain>
    </source>
</reference>
<feature type="signal peptide" evidence="1">
    <location>
        <begin position="1"/>
        <end position="21"/>
    </location>
</feature>
<evidence type="ECO:0000256" key="1">
    <source>
        <dbReference type="SAM" id="SignalP"/>
    </source>
</evidence>
<dbReference type="AlphaFoldDB" id="A0A8T1VW88"/>
<protein>
    <submittedName>
        <fullName evidence="2">Uncharacterized protein</fullName>
    </submittedName>
</protein>
<gene>
    <name evidence="2" type="ORF">PHYBOEH_008997</name>
</gene>
<evidence type="ECO:0000313" key="3">
    <source>
        <dbReference type="Proteomes" id="UP000693981"/>
    </source>
</evidence>